<name>A0A0S4S6L2_CAMHY</name>
<dbReference type="Proteomes" id="UP000052237">
    <property type="component" value="Unassembled WGS sequence"/>
</dbReference>
<comment type="caution">
    <text evidence="1">The sequence shown here is derived from an EMBL/GenBank/DDBJ whole genome shotgun (WGS) entry which is preliminary data.</text>
</comment>
<evidence type="ECO:0000313" key="1">
    <source>
        <dbReference type="EMBL" id="CUU81828.1"/>
    </source>
</evidence>
<dbReference type="EMBL" id="FAVB01000003">
    <property type="protein sequence ID" value="CUU81828.1"/>
    <property type="molecule type" value="Genomic_DNA"/>
</dbReference>
<reference evidence="1 2" key="1">
    <citation type="submission" date="2015-11" db="EMBL/GenBank/DDBJ databases">
        <authorList>
            <consortium name="Pathogen Informatics"/>
        </authorList>
    </citation>
    <scope>NUCLEOTIDE SEQUENCE [LARGE SCALE GENOMIC DNA]</scope>
    <source>
        <strain evidence="1 2">006A-0059</strain>
    </source>
</reference>
<gene>
    <name evidence="1" type="ORF">ERS686654_01252</name>
</gene>
<keyword evidence="2" id="KW-1185">Reference proteome</keyword>
<organism evidence="1 2">
    <name type="scientific">Campylobacter hyointestinalis subsp. hyointestinalis</name>
    <dbReference type="NCBI Taxonomy" id="91352"/>
    <lineage>
        <taxon>Bacteria</taxon>
        <taxon>Pseudomonadati</taxon>
        <taxon>Campylobacterota</taxon>
        <taxon>Epsilonproteobacteria</taxon>
        <taxon>Campylobacterales</taxon>
        <taxon>Campylobacteraceae</taxon>
        <taxon>Campylobacter</taxon>
    </lineage>
</organism>
<protein>
    <submittedName>
        <fullName evidence="1">Metal-activated pyridoxal enzyme</fullName>
    </submittedName>
</protein>
<sequence length="44" mass="4452">MNTKWFIISGGVLGVLAALLVQAGNPGNMGICAACFLRDSTGAL</sequence>
<dbReference type="AlphaFoldDB" id="A0A0S4S6L2"/>
<proteinExistence type="predicted"/>
<accession>A0A0S4S6L2</accession>
<evidence type="ECO:0000313" key="2">
    <source>
        <dbReference type="Proteomes" id="UP000052237"/>
    </source>
</evidence>